<protein>
    <recommendedName>
        <fullName evidence="7">Prolyl 4-hydroxylase alpha subunit domain-containing protein</fullName>
    </recommendedName>
</protein>
<dbReference type="Gene3D" id="2.60.120.620">
    <property type="entry name" value="q2cbj1_9rhob like domain"/>
    <property type="match status" value="1"/>
</dbReference>
<dbReference type="GO" id="GO:0005783">
    <property type="term" value="C:endoplasmic reticulum"/>
    <property type="evidence" value="ECO:0007669"/>
    <property type="project" value="TreeGrafter"/>
</dbReference>
<feature type="region of interest" description="Disordered" evidence="6">
    <location>
        <begin position="41"/>
        <end position="60"/>
    </location>
</feature>
<keyword evidence="4" id="KW-0560">Oxidoreductase</keyword>
<dbReference type="GO" id="GO:0031418">
    <property type="term" value="F:L-ascorbic acid binding"/>
    <property type="evidence" value="ECO:0007669"/>
    <property type="project" value="InterPro"/>
</dbReference>
<evidence type="ECO:0000256" key="1">
    <source>
        <dbReference type="ARBA" id="ARBA00001961"/>
    </source>
</evidence>
<dbReference type="AlphaFoldDB" id="A0A6C0KIA3"/>
<keyword evidence="5" id="KW-0408">Iron</keyword>
<evidence type="ECO:0000256" key="2">
    <source>
        <dbReference type="ARBA" id="ARBA00022723"/>
    </source>
</evidence>
<reference evidence="8" key="1">
    <citation type="journal article" date="2020" name="Nature">
        <title>Giant virus diversity and host interactions through global metagenomics.</title>
        <authorList>
            <person name="Schulz F."/>
            <person name="Roux S."/>
            <person name="Paez-Espino D."/>
            <person name="Jungbluth S."/>
            <person name="Walsh D.A."/>
            <person name="Denef V.J."/>
            <person name="McMahon K.D."/>
            <person name="Konstantinidis K.T."/>
            <person name="Eloe-Fadrosh E.A."/>
            <person name="Kyrpides N.C."/>
            <person name="Woyke T."/>
        </authorList>
    </citation>
    <scope>NUCLEOTIDE SEQUENCE</scope>
    <source>
        <strain evidence="8">GVMAG-S-3300012919-55</strain>
    </source>
</reference>
<evidence type="ECO:0000256" key="5">
    <source>
        <dbReference type="ARBA" id="ARBA00023004"/>
    </source>
</evidence>
<dbReference type="PANTHER" id="PTHR10869">
    <property type="entry name" value="PROLYL 4-HYDROXYLASE ALPHA SUBUNIT"/>
    <property type="match status" value="1"/>
</dbReference>
<dbReference type="Pfam" id="PF13640">
    <property type="entry name" value="2OG-FeII_Oxy_3"/>
    <property type="match status" value="1"/>
</dbReference>
<evidence type="ECO:0000313" key="8">
    <source>
        <dbReference type="EMBL" id="QHU17675.1"/>
    </source>
</evidence>
<accession>A0A6C0KIA3</accession>
<evidence type="ECO:0000256" key="3">
    <source>
        <dbReference type="ARBA" id="ARBA00022964"/>
    </source>
</evidence>
<organism evidence="8">
    <name type="scientific">viral metagenome</name>
    <dbReference type="NCBI Taxonomy" id="1070528"/>
    <lineage>
        <taxon>unclassified sequences</taxon>
        <taxon>metagenomes</taxon>
        <taxon>organismal metagenomes</taxon>
    </lineage>
</organism>
<proteinExistence type="predicted"/>
<dbReference type="SMART" id="SM00702">
    <property type="entry name" value="P4Hc"/>
    <property type="match status" value="1"/>
</dbReference>
<keyword evidence="2" id="KW-0479">Metal-binding</keyword>
<dbReference type="GO" id="GO:0004656">
    <property type="term" value="F:procollagen-proline 4-dioxygenase activity"/>
    <property type="evidence" value="ECO:0007669"/>
    <property type="project" value="TreeGrafter"/>
</dbReference>
<evidence type="ECO:0000256" key="4">
    <source>
        <dbReference type="ARBA" id="ARBA00023002"/>
    </source>
</evidence>
<dbReference type="InterPro" id="IPR045054">
    <property type="entry name" value="P4HA-like"/>
</dbReference>
<dbReference type="InterPro" id="IPR044862">
    <property type="entry name" value="Pro_4_hyd_alph_FE2OG_OXY"/>
</dbReference>
<evidence type="ECO:0000256" key="6">
    <source>
        <dbReference type="SAM" id="MobiDB-lite"/>
    </source>
</evidence>
<sequence length="269" mass="31442">MSSIEKSSKVTEYVPGRIVQVQDVLTPQECEKLIMDAEKGGFQPSPLSGGGHGQTPRTGARTSQFYVKDNVELSNMIWERVNKFVPENLRDIKPVPYMNSVTKGDEFKPIGVNEHMRFYKYEPGQFILKHDDYRMSRFRYAAHEDQYYEQMSFLTLVIYLNDNFQNGKTLFWTKYAQVGTTGHCRFIRDVEFTESDLNIVPETGKAVIHDHMVQHEGEAPTKSTKYILRTDILHEKKVDRAKIEEKFKKNQVYGEWHKHYEPSCLHYTE</sequence>
<keyword evidence="3" id="KW-0223">Dioxygenase</keyword>
<feature type="domain" description="Prolyl 4-hydroxylase alpha subunit" evidence="7">
    <location>
        <begin position="16"/>
        <end position="233"/>
    </location>
</feature>
<dbReference type="InterPro" id="IPR006620">
    <property type="entry name" value="Pro_4_hyd_alph"/>
</dbReference>
<comment type="cofactor">
    <cofactor evidence="1">
        <name>L-ascorbate</name>
        <dbReference type="ChEBI" id="CHEBI:38290"/>
    </cofactor>
</comment>
<dbReference type="GO" id="GO:0005506">
    <property type="term" value="F:iron ion binding"/>
    <property type="evidence" value="ECO:0007669"/>
    <property type="project" value="InterPro"/>
</dbReference>
<evidence type="ECO:0000259" key="7">
    <source>
        <dbReference type="SMART" id="SM00702"/>
    </source>
</evidence>
<dbReference type="PANTHER" id="PTHR10869:SF236">
    <property type="entry name" value="PROLYL 4-HYDROXYLASE ALPHA SUBUNIT DOMAIN-CONTAINING PROTEIN"/>
    <property type="match status" value="1"/>
</dbReference>
<name>A0A6C0KIA3_9ZZZZ</name>
<dbReference type="EMBL" id="MN740917">
    <property type="protein sequence ID" value="QHU17675.1"/>
    <property type="molecule type" value="Genomic_DNA"/>
</dbReference>